<keyword evidence="2" id="KW-1185">Reference proteome</keyword>
<dbReference type="PANTHER" id="PTHR35788:SF1">
    <property type="entry name" value="EXPORTED PROTEIN"/>
    <property type="match status" value="1"/>
</dbReference>
<name>A0ABX5PYT8_9FLAO</name>
<dbReference type="PANTHER" id="PTHR35788">
    <property type="entry name" value="EXPORTED PROTEIN-RELATED"/>
    <property type="match status" value="1"/>
</dbReference>
<dbReference type="InterPro" id="IPR007391">
    <property type="entry name" value="Vancomycin_resist_VanW"/>
</dbReference>
<dbReference type="Proteomes" id="UP000248584">
    <property type="component" value="Unassembled WGS sequence"/>
</dbReference>
<dbReference type="InterPro" id="IPR052913">
    <property type="entry name" value="Glycopeptide_resist_protein"/>
</dbReference>
<dbReference type="RefSeq" id="WP_015362881.1">
    <property type="nucleotide sequence ID" value="NZ_QKZR01000002.1"/>
</dbReference>
<accession>A0ABX5PYT8</accession>
<proteinExistence type="predicted"/>
<sequence>MIRKLVPKSLKLQWQLFKRARSDKQSGFYKNLGAHKGNTSSFHHKVSVTQPIKNNAGAINKIHNIKLSYQQMEHLIIQSGEYFSYWHVVPAPIAKNGFKKGRNLLAGKLQEDYGGGLCQLSGMLYIAALKAGLEITERHHHSIDIYTEETRYTPLGSDATVVYGYKDLRFTNNLNQAISIELEFKENSLTLHLISDQPFVEQEISWNLVSQTDFKVVETRNSNGEVLGVSRYRV</sequence>
<organism evidence="1 2">
    <name type="scientific">Nonlabens dokdonensis</name>
    <dbReference type="NCBI Taxonomy" id="328515"/>
    <lineage>
        <taxon>Bacteria</taxon>
        <taxon>Pseudomonadati</taxon>
        <taxon>Bacteroidota</taxon>
        <taxon>Flavobacteriia</taxon>
        <taxon>Flavobacteriales</taxon>
        <taxon>Flavobacteriaceae</taxon>
        <taxon>Nonlabens</taxon>
    </lineage>
</organism>
<evidence type="ECO:0000313" key="2">
    <source>
        <dbReference type="Proteomes" id="UP000248584"/>
    </source>
</evidence>
<evidence type="ECO:0000313" key="1">
    <source>
        <dbReference type="EMBL" id="PZX40910.1"/>
    </source>
</evidence>
<gene>
    <name evidence="1" type="ORF">LX97_01683</name>
</gene>
<dbReference type="Pfam" id="PF04294">
    <property type="entry name" value="VanW"/>
    <property type="match status" value="1"/>
</dbReference>
<comment type="caution">
    <text evidence="1">The sequence shown here is derived from an EMBL/GenBank/DDBJ whole genome shotgun (WGS) entry which is preliminary data.</text>
</comment>
<dbReference type="EMBL" id="QKZR01000002">
    <property type="protein sequence ID" value="PZX40910.1"/>
    <property type="molecule type" value="Genomic_DNA"/>
</dbReference>
<reference evidence="1 2" key="1">
    <citation type="submission" date="2018-06" db="EMBL/GenBank/DDBJ databases">
        <title>Genomic Encyclopedia of Archaeal and Bacterial Type Strains, Phase II (KMG-II): from individual species to whole genera.</title>
        <authorList>
            <person name="Goeker M."/>
        </authorList>
    </citation>
    <scope>NUCLEOTIDE SEQUENCE [LARGE SCALE GENOMIC DNA]</scope>
    <source>
        <strain evidence="1 2">DSM 17205</strain>
    </source>
</reference>
<protein>
    <submittedName>
        <fullName evidence="1">Vancomycin resistance protein VanW</fullName>
    </submittedName>
</protein>